<evidence type="ECO:0008006" key="4">
    <source>
        <dbReference type="Google" id="ProtNLM"/>
    </source>
</evidence>
<comment type="caution">
    <text evidence="2">The sequence shown here is derived from an EMBL/GenBank/DDBJ whole genome shotgun (WGS) entry which is preliminary data.</text>
</comment>
<keyword evidence="3" id="KW-1185">Reference proteome</keyword>
<evidence type="ECO:0000313" key="2">
    <source>
        <dbReference type="EMBL" id="RYC01532.1"/>
    </source>
</evidence>
<gene>
    <name evidence="2" type="ORF">EUA07_11475</name>
</gene>
<reference evidence="2 3" key="1">
    <citation type="submission" date="2019-01" db="EMBL/GenBank/DDBJ databases">
        <title>Novel species of Nocardioides.</title>
        <authorList>
            <person name="Liu Q."/>
            <person name="Xin Y.-H."/>
        </authorList>
    </citation>
    <scope>NUCLEOTIDE SEQUENCE [LARGE SCALE GENOMIC DNA]</scope>
    <source>
        <strain evidence="2 3">CGMCC 4.6875</strain>
    </source>
</reference>
<sequence>MHVRRALALTLAVPALLAGCSDDPEPTPKIPEPTSSSPTPSPTESEEPEAESPEEFIRRWVEAGDEMQVTGETAEYDRMTPECRPCQDFVANVEQVYENGGSAEFAGSTIVDLERMAGNPPTYNLTKDIPETVILRPSGETQTLPEGRSTIRVTLGKVEGEWVVTHFAIV</sequence>
<dbReference type="EMBL" id="SDWU01000011">
    <property type="protein sequence ID" value="RYC01532.1"/>
    <property type="molecule type" value="Genomic_DNA"/>
</dbReference>
<evidence type="ECO:0000313" key="3">
    <source>
        <dbReference type="Proteomes" id="UP000293291"/>
    </source>
</evidence>
<evidence type="ECO:0000256" key="1">
    <source>
        <dbReference type="SAM" id="MobiDB-lite"/>
    </source>
</evidence>
<accession>A0A4Q2SEM5</accession>
<dbReference type="OrthoDB" id="3786781at2"/>
<organism evidence="2 3">
    <name type="scientific">Nocardioides ganghwensis</name>
    <dbReference type="NCBI Taxonomy" id="252230"/>
    <lineage>
        <taxon>Bacteria</taxon>
        <taxon>Bacillati</taxon>
        <taxon>Actinomycetota</taxon>
        <taxon>Actinomycetes</taxon>
        <taxon>Propionibacteriales</taxon>
        <taxon>Nocardioidaceae</taxon>
        <taxon>Nocardioides</taxon>
    </lineage>
</organism>
<protein>
    <recommendedName>
        <fullName evidence="4">Lipoprotein</fullName>
    </recommendedName>
</protein>
<dbReference type="Proteomes" id="UP000293291">
    <property type="component" value="Unassembled WGS sequence"/>
</dbReference>
<feature type="compositionally biased region" description="Acidic residues" evidence="1">
    <location>
        <begin position="44"/>
        <end position="54"/>
    </location>
</feature>
<name>A0A4Q2SEM5_9ACTN</name>
<dbReference type="PROSITE" id="PS51257">
    <property type="entry name" value="PROKAR_LIPOPROTEIN"/>
    <property type="match status" value="1"/>
</dbReference>
<dbReference type="RefSeq" id="WP_129455298.1">
    <property type="nucleotide sequence ID" value="NZ_JACXYX010000001.1"/>
</dbReference>
<proteinExistence type="predicted"/>
<feature type="region of interest" description="Disordered" evidence="1">
    <location>
        <begin position="18"/>
        <end position="54"/>
    </location>
</feature>
<dbReference type="AlphaFoldDB" id="A0A4Q2SEM5"/>